<feature type="domain" description="XdhC- CoxI" evidence="1">
    <location>
        <begin position="38"/>
        <end position="104"/>
    </location>
</feature>
<evidence type="ECO:0008006" key="5">
    <source>
        <dbReference type="Google" id="ProtNLM"/>
    </source>
</evidence>
<dbReference type="AlphaFoldDB" id="W0HWI4"/>
<dbReference type="RefSeq" id="WP_025423281.1">
    <property type="nucleotide sequence ID" value="NZ_CP006569.1"/>
</dbReference>
<dbReference type="PATRIC" id="fig|1239307.3.peg.3463"/>
<dbReference type="InterPro" id="IPR003777">
    <property type="entry name" value="XdhC_CoxI"/>
</dbReference>
<dbReference type="PANTHER" id="PTHR30388">
    <property type="entry name" value="ALDEHYDE OXIDOREDUCTASE MOLYBDENUM COFACTOR ASSEMBLY PROTEIN"/>
    <property type="match status" value="1"/>
</dbReference>
<dbReference type="InterPro" id="IPR052698">
    <property type="entry name" value="MoCofactor_Util/Proc"/>
</dbReference>
<dbReference type="KEGG" id="sod:Sant_3135"/>
<dbReference type="EMBL" id="CP006569">
    <property type="protein sequence ID" value="AHF78139.1"/>
    <property type="molecule type" value="Genomic_DNA"/>
</dbReference>
<evidence type="ECO:0000313" key="3">
    <source>
        <dbReference type="EMBL" id="AHF78139.1"/>
    </source>
</evidence>
<feature type="domain" description="XdhC Rossmann" evidence="2">
    <location>
        <begin position="183"/>
        <end position="304"/>
    </location>
</feature>
<evidence type="ECO:0000313" key="4">
    <source>
        <dbReference type="Proteomes" id="UP000019028"/>
    </source>
</evidence>
<dbReference type="Pfam" id="PF02625">
    <property type="entry name" value="XdhC_CoxI"/>
    <property type="match status" value="1"/>
</dbReference>
<dbReference type="PANTHER" id="PTHR30388:SF4">
    <property type="entry name" value="MOLYBDENUM COFACTOR INSERTION CHAPERONE PAOD"/>
    <property type="match status" value="1"/>
</dbReference>
<sequence length="318" mass="34066">MLSHTPLLSPTHPARLNPERAFLTDDDATVLRFAAEALAASMAAVLVTLVEIRGGAARPLGAQMAVREDGFYCGFVSGGCVEAAVAYEAMEVMATGQDREVVYGDGSPYFDIVLTCGGGITLSLHKLETAQPLLAVLNNLERRKPGGLRYTPRSQTLQSISPTRSTGWNQATFEIYYRPCPRVLVYGRSVEAQATATIAQAAGYDVHMSDGFQPRAGALMDADTAVVLLCHDLHRELPVLHAALAANPFYIGALGSQRTHGKRMLRLRELGWRSADIARIKAPIGLFPKARDAHSLALSILAEVAAVRLGGISDEAAT</sequence>
<name>W0HWI4_9GAMM</name>
<evidence type="ECO:0000259" key="2">
    <source>
        <dbReference type="Pfam" id="PF13478"/>
    </source>
</evidence>
<dbReference type="HOGENOM" id="CLU_041115_2_1_6"/>
<gene>
    <name evidence="3" type="ORF">Sant_3135</name>
</gene>
<dbReference type="OrthoDB" id="9815497at2"/>
<keyword evidence="4" id="KW-1185">Reference proteome</keyword>
<organism evidence="3 4">
    <name type="scientific">Sodalis praecaptivus</name>
    <dbReference type="NCBI Taxonomy" id="1239307"/>
    <lineage>
        <taxon>Bacteria</taxon>
        <taxon>Pseudomonadati</taxon>
        <taxon>Pseudomonadota</taxon>
        <taxon>Gammaproteobacteria</taxon>
        <taxon>Enterobacterales</taxon>
        <taxon>Bruguierivoracaceae</taxon>
        <taxon>Sodalis</taxon>
    </lineage>
</organism>
<dbReference type="InterPro" id="IPR027051">
    <property type="entry name" value="XdhC_Rossmann_dom"/>
</dbReference>
<dbReference type="Proteomes" id="UP000019028">
    <property type="component" value="Chromosome"/>
</dbReference>
<dbReference type="Gene3D" id="3.40.50.720">
    <property type="entry name" value="NAD(P)-binding Rossmann-like Domain"/>
    <property type="match status" value="1"/>
</dbReference>
<protein>
    <recommendedName>
        <fullName evidence="5">Xanthine dehydrogenase accessory factor</fullName>
    </recommendedName>
</protein>
<evidence type="ECO:0000259" key="1">
    <source>
        <dbReference type="Pfam" id="PF02625"/>
    </source>
</evidence>
<accession>W0HWI4</accession>
<proteinExistence type="predicted"/>
<reference evidence="3 4" key="1">
    <citation type="journal article" date="2014" name="Genome Biol. Evol.">
        <title>Genome degeneration and adaptation in a nascent stage of symbiosis.</title>
        <authorList>
            <person name="Oakeson K.F."/>
            <person name="Gil R."/>
            <person name="Clayton A.L."/>
            <person name="Dunn D.M."/>
            <person name="von Niederhausern A.C."/>
            <person name="Hamil C."/>
            <person name="Aoyagi A."/>
            <person name="Duval B."/>
            <person name="Baca A."/>
            <person name="Silva F.J."/>
            <person name="Vallier A."/>
            <person name="Jackson D.G."/>
            <person name="Latorre A."/>
            <person name="Weiss R.B."/>
            <person name="Heddi A."/>
            <person name="Moya A."/>
            <person name="Dale C."/>
        </authorList>
    </citation>
    <scope>NUCLEOTIDE SEQUENCE [LARGE SCALE GENOMIC DNA]</scope>
    <source>
        <strain evidence="3 4">HS1</strain>
    </source>
</reference>
<dbReference type="Pfam" id="PF13478">
    <property type="entry name" value="XdhC_C"/>
    <property type="match status" value="1"/>
</dbReference>